<dbReference type="EMBL" id="CM002803">
    <property type="protein sequence ID" value="KEI65830.1"/>
    <property type="molecule type" value="Genomic_DNA"/>
</dbReference>
<dbReference type="RefSeq" id="WP_042152004.1">
    <property type="nucleotide sequence ID" value="NZ_CM002803.1"/>
</dbReference>
<accession>A0A073CPD5</accession>
<dbReference type="PATRIC" id="fig|388467.6.peg.595"/>
<sequence length="107" mass="11938">MTYINSTTPDLSHPNLSPRTASLSEYSTLELAQALSERLAIPERDWHRLKSDRNARAGEHLAAALVFLLKNQPKEVIPRLNQAVGWLERLISAPPCPTHGTTKKNKS</sequence>
<dbReference type="STRING" id="388467.A19Y_0656"/>
<proteinExistence type="predicted"/>
<evidence type="ECO:0000313" key="2">
    <source>
        <dbReference type="Proteomes" id="UP000027395"/>
    </source>
</evidence>
<dbReference type="AlphaFoldDB" id="A0A073CPD5"/>
<organism evidence="1 2">
    <name type="scientific">Planktothrix agardhii (strain NIVA-CYA 126/8)</name>
    <dbReference type="NCBI Taxonomy" id="388467"/>
    <lineage>
        <taxon>Bacteria</taxon>
        <taxon>Bacillati</taxon>
        <taxon>Cyanobacteriota</taxon>
        <taxon>Cyanophyceae</taxon>
        <taxon>Oscillatoriophycideae</taxon>
        <taxon>Oscillatoriales</taxon>
        <taxon>Microcoleaceae</taxon>
        <taxon>Planktothrix</taxon>
    </lineage>
</organism>
<name>A0A073CPD5_PLAA1</name>
<dbReference type="HOGENOM" id="CLU_169737_1_0_3"/>
<dbReference type="eggNOG" id="ENOG5032RX8">
    <property type="taxonomic scope" value="Bacteria"/>
</dbReference>
<dbReference type="InterPro" id="IPR045511">
    <property type="entry name" value="DUF6439"/>
</dbReference>
<evidence type="ECO:0000313" key="1">
    <source>
        <dbReference type="EMBL" id="KEI65830.1"/>
    </source>
</evidence>
<gene>
    <name evidence="1" type="ORF">A19Y_0656</name>
</gene>
<protein>
    <submittedName>
        <fullName evidence="1">Uncharacterized protein</fullName>
    </submittedName>
</protein>
<dbReference type="GeneID" id="77286914"/>
<keyword evidence="2" id="KW-1185">Reference proteome</keyword>
<dbReference type="Proteomes" id="UP000027395">
    <property type="component" value="Chromosome"/>
</dbReference>
<reference evidence="1 2" key="1">
    <citation type="journal article" date="2014" name="Appl. Environ. Microbiol.">
        <title>Elucidation of insertion elements encoded on plasmids and in vitro construction of shuttle vectors from the toxic cyanobacterium Planktothrix.</title>
        <authorList>
            <person name="Christiansen G."/>
            <person name="Goesmann A."/>
            <person name="Kurmayer R."/>
        </authorList>
    </citation>
    <scope>NUCLEOTIDE SEQUENCE [LARGE SCALE GENOMIC DNA]</scope>
    <source>
        <strain evidence="1 2">NIVA-CYA 126/8</strain>
    </source>
</reference>
<dbReference type="Pfam" id="PF20035">
    <property type="entry name" value="DUF6439"/>
    <property type="match status" value="1"/>
</dbReference>